<dbReference type="RefSeq" id="WP_111759315.1">
    <property type="nucleotide sequence ID" value="NZ_LS483447.1"/>
</dbReference>
<feature type="domain" description="Bacterial repeat" evidence="2">
    <location>
        <begin position="601"/>
        <end position="673"/>
    </location>
</feature>
<dbReference type="KEGG" id="pcre:NCTC12858_00329"/>
<accession>A0A2X4PF34</accession>
<evidence type="ECO:0000313" key="3">
    <source>
        <dbReference type="EMBL" id="SQH72506.1"/>
    </source>
</evidence>
<dbReference type="EMBL" id="LS483447">
    <property type="protein sequence ID" value="SQH72506.1"/>
    <property type="molecule type" value="Genomic_DNA"/>
</dbReference>
<evidence type="ECO:0000313" key="4">
    <source>
        <dbReference type="Proteomes" id="UP000249300"/>
    </source>
</evidence>
<protein>
    <submittedName>
        <fullName evidence="3">Por secretion system C-terminal sorting domain</fullName>
    </submittedName>
</protein>
<dbReference type="InterPro" id="IPR044060">
    <property type="entry name" value="Bacterial_rp_domain"/>
</dbReference>
<proteinExistence type="predicted"/>
<organism evidence="3 4">
    <name type="scientific">Porphyromonas crevioricanis</name>
    <dbReference type="NCBI Taxonomy" id="393921"/>
    <lineage>
        <taxon>Bacteria</taxon>
        <taxon>Pseudomonadati</taxon>
        <taxon>Bacteroidota</taxon>
        <taxon>Bacteroidia</taxon>
        <taxon>Bacteroidales</taxon>
        <taxon>Porphyromonadaceae</taxon>
        <taxon>Porphyromonas</taxon>
    </lineage>
</organism>
<dbReference type="InterPro" id="IPR026444">
    <property type="entry name" value="Secre_tail"/>
</dbReference>
<feature type="domain" description="Bacterial repeat" evidence="2">
    <location>
        <begin position="795"/>
        <end position="854"/>
    </location>
</feature>
<gene>
    <name evidence="3" type="ORF">NCTC12858_00329</name>
</gene>
<reference evidence="3 4" key="1">
    <citation type="submission" date="2018-06" db="EMBL/GenBank/DDBJ databases">
        <authorList>
            <consortium name="Pathogen Informatics"/>
            <person name="Doyle S."/>
        </authorList>
    </citation>
    <scope>NUCLEOTIDE SEQUENCE [LARGE SCALE GENOMIC DNA]</scope>
    <source>
        <strain evidence="3 4">NCTC12858</strain>
    </source>
</reference>
<evidence type="ECO:0000259" key="1">
    <source>
        <dbReference type="Pfam" id="PF18962"/>
    </source>
</evidence>
<sequence length="1661" mass="178734">MKRLLVWRLILSAVVLFSMLGFLSPLSVEGQTTYYAITLNKEGSGTVKFTSEGVDIPDITKVASGTNVKITLLPDEGYEVKFAEYIEGSAFSGTPFESGDLVRMYKNLTVNVKFAQKQVQPIRFYLPEAFSVQNGELMWGNGVTSVSQEFSPGEEMPLKARADVGYELDYIKVGDKPVQMIYSDATQTYSGKHLVSEEDRGKDISAAFKRKPDAPASYYIELREEYQYNGEDDGSGDDQSANIKGAKIDASGRKYVNIGDQLEVEILSKLPNWSVNVYVNLEEVIPNSEGLYKFQVGKNMISEDKLKVKVVFKESSEDPEPPQKYTVTIAKDAGEGSLSVKYLDENGRQITVKNGDMVLQGTDLFLVATPQGNNVLDYVKVNGAQIEMDPIAGTNQLEGSATVSAATNITYAFKEAAVEQVEVSFDAPANGTFSVKKGETYIETGSTVETGSELTLIAVANEGYELDKVMAGETSVAMTAGADRTYTGTYQADGNVTFVVTFKEAASPEPDAFKITHNVIGNGTLEFTDSEKERIEDLNNVPANTEVSIDAIPKNAFKDRLKSLKLTMGGEVTNFKVEDWDFSFTITADAHVEAVFEDVVTVKYSAPSNGTFSVKNGEANVESGYLVTKGSTLTLTAVANEGYELDKVMAGETSVAMTAGADRTYTGTYQANASVTFVVTFKKTEQPQEKVTVTYAAPQNGQFSVKNGSDAVVTGSTVDKGSTLSLTAVADEGYELDKVMAGETSVAMTVGADRTYTGTYQANDNVTFVVTFKKTEQPQEKVTVTYAAPQNGQFSVKNGSDAVVTGSTVDKGSTLSLTAVADEGYELDKVMAGETSVAMTVGADRTYTGTYQANDNVTFVVTFKKAIVSGYTISFVKDAGEGRMEVLDSNSETVEDGSSVSAGEVMTVRVFPANGYVPEYVKVNGTSIKVSKVVFSNPIRYEGQFTMKAENAVINYAFKKADPKPVKVKMTIQAEGGKFVVLNEGLNIEETEDQINIKNVPVGTKLQFKLVPNEGYALKMLTYGFPPLDITSKAVDQKTVEYVLDLPGSTYMFTAEFAKKDELVTVNYMTPENGIFTIEKNGGSTNVPSGSKVTKGSTLTLTAVANEGYELDKVMAGETSVAMTAGADRTYMGSYKAEADVTFVATFKEAASPEPDAFKITHNVIGNGTLEFTDSEGEKIEDLNNVPANTEVSIDAIPKNALKDRLKSLKLTMGGEVTNFKVEDWDFSFTITADALVEAVFEDVVTVKYSAPSNGTFSVKNGEANVESGYLVTKGSTLTLTAVANEGYELDKVMAGETSVAMTAGADRTYTGTYQANASVTFVVTFKKTEQPQEKVTVTYAAPQNGQFSVKNGSDAVVTGSTVEKGSTLMLTAVADEGYELDKVMAGETSVAMTVGADRTYTGTYQANDNVIFTVSFKPIQKMYTVTVKATENGTIVLKNSEGQEVVSGSKVEEGSMITVVATPNEGFELKELKANDTDIFVAKAFKVEKDTEVTALFSQKEIKYTVVVAPTENGSVSLKDMQGNPVASASQVVAGTELEVVVTPSKGFKLESLLAGKENITETKKFVVNSNVTVVARFVLDDSVEAVASESVRVYPNPATDYVLVEANADAQIRLLSMNGRTLISARTSAEGFARIDLSSIAAGTYLLTIDGAVRKLIVK</sequence>
<dbReference type="Pfam" id="PF18962">
    <property type="entry name" value="Por_Secre_tail"/>
    <property type="match status" value="1"/>
</dbReference>
<dbReference type="Pfam" id="PF18998">
    <property type="entry name" value="Flg_new_2"/>
    <property type="match status" value="8"/>
</dbReference>
<feature type="domain" description="Bacterial repeat" evidence="2">
    <location>
        <begin position="1246"/>
        <end position="1318"/>
    </location>
</feature>
<feature type="domain" description="Bacterial repeat" evidence="2">
    <location>
        <begin position="1349"/>
        <end position="1408"/>
    </location>
</feature>
<evidence type="ECO:0000259" key="2">
    <source>
        <dbReference type="Pfam" id="PF18998"/>
    </source>
</evidence>
<feature type="domain" description="Bacterial repeat" evidence="2">
    <location>
        <begin position="1424"/>
        <end position="1501"/>
    </location>
</feature>
<feature type="domain" description="Bacterial repeat" evidence="2">
    <location>
        <begin position="1505"/>
        <end position="1580"/>
    </location>
</feature>
<keyword evidence="4" id="KW-1185">Reference proteome</keyword>
<name>A0A2X4PF34_9PORP</name>
<feature type="domain" description="Bacterial repeat" evidence="2">
    <location>
        <begin position="1081"/>
        <end position="1149"/>
    </location>
</feature>
<dbReference type="Proteomes" id="UP000249300">
    <property type="component" value="Chromosome 1"/>
</dbReference>
<feature type="domain" description="Secretion system C-terminal sorting" evidence="1">
    <location>
        <begin position="1595"/>
        <end position="1659"/>
    </location>
</feature>
<feature type="domain" description="Bacterial repeat" evidence="2">
    <location>
        <begin position="704"/>
        <end position="763"/>
    </location>
</feature>
<dbReference type="NCBIfam" id="TIGR04183">
    <property type="entry name" value="Por_Secre_tail"/>
    <property type="match status" value="1"/>
</dbReference>